<dbReference type="InterPro" id="IPR011006">
    <property type="entry name" value="CheY-like_superfamily"/>
</dbReference>
<feature type="modified residue" description="4-aspartylphosphate" evidence="3">
    <location>
        <position position="66"/>
    </location>
</feature>
<name>A0A1G4GB40_9BACT</name>
<dbReference type="Gene3D" id="3.40.50.2300">
    <property type="match status" value="1"/>
</dbReference>
<accession>A0A1G4GB40</accession>
<evidence type="ECO:0000313" key="5">
    <source>
        <dbReference type="EMBL" id="SCM59770.1"/>
    </source>
</evidence>
<organism evidence="5 6">
    <name type="scientific">Petrimonas mucosa</name>
    <dbReference type="NCBI Taxonomy" id="1642646"/>
    <lineage>
        <taxon>Bacteria</taxon>
        <taxon>Pseudomonadati</taxon>
        <taxon>Bacteroidota</taxon>
        <taxon>Bacteroidia</taxon>
        <taxon>Bacteroidales</taxon>
        <taxon>Dysgonomonadaceae</taxon>
        <taxon>Petrimonas</taxon>
    </lineage>
</organism>
<dbReference type="SMART" id="SM00448">
    <property type="entry name" value="REC"/>
    <property type="match status" value="1"/>
</dbReference>
<dbReference type="CDD" id="cd00156">
    <property type="entry name" value="REC"/>
    <property type="match status" value="1"/>
</dbReference>
<keyword evidence="2" id="KW-0902">Two-component regulatory system</keyword>
<dbReference type="STRING" id="1642646.ING2E5A_2976"/>
<gene>
    <name evidence="5" type="primary">ykoG</name>
    <name evidence="5" type="ORF">ING2E5A_2976</name>
</gene>
<dbReference type="InterPro" id="IPR017850">
    <property type="entry name" value="Alkaline_phosphatase_core_sf"/>
</dbReference>
<dbReference type="Proteomes" id="UP000178485">
    <property type="component" value="Chromosome i"/>
</dbReference>
<dbReference type="PANTHER" id="PTHR44591">
    <property type="entry name" value="STRESS RESPONSE REGULATOR PROTEIN 1"/>
    <property type="match status" value="1"/>
</dbReference>
<dbReference type="SUPFAM" id="SSF53649">
    <property type="entry name" value="Alkaline phosphatase-like"/>
    <property type="match status" value="1"/>
</dbReference>
<keyword evidence="6" id="KW-1185">Reference proteome</keyword>
<evidence type="ECO:0000256" key="3">
    <source>
        <dbReference type="PROSITE-ProRule" id="PRU00169"/>
    </source>
</evidence>
<dbReference type="PROSITE" id="PS50110">
    <property type="entry name" value="RESPONSE_REGULATORY"/>
    <property type="match status" value="1"/>
</dbReference>
<dbReference type="SUPFAM" id="SSF52172">
    <property type="entry name" value="CheY-like"/>
    <property type="match status" value="1"/>
</dbReference>
<dbReference type="Pfam" id="PF00072">
    <property type="entry name" value="Response_reg"/>
    <property type="match status" value="1"/>
</dbReference>
<evidence type="ECO:0000313" key="6">
    <source>
        <dbReference type="Proteomes" id="UP000178485"/>
    </source>
</evidence>
<evidence type="ECO:0000256" key="1">
    <source>
        <dbReference type="ARBA" id="ARBA00022553"/>
    </source>
</evidence>
<dbReference type="EMBL" id="LT608328">
    <property type="protein sequence ID" value="SCM59770.1"/>
    <property type="molecule type" value="Genomic_DNA"/>
</dbReference>
<evidence type="ECO:0000256" key="2">
    <source>
        <dbReference type="ARBA" id="ARBA00023012"/>
    </source>
</evidence>
<dbReference type="InterPro" id="IPR050595">
    <property type="entry name" value="Bact_response_regulator"/>
</dbReference>
<proteinExistence type="predicted"/>
<dbReference type="AlphaFoldDB" id="A0A1G4GB40"/>
<sequence>MLNLVQQNRTRGMNKAHILWADDEIDLLKPYILFLEEKGYGVDTVNSGRDAIEKCRTSVYDILFLDEHMPGLSGLETLTEIASSHPDLPVVMITKSEDEGIMEKAIGKKIADYLIKPVNPNQILMTIKKRLEKEEIISESNTIHYREEFGRLSREMNECRRADEWVSIYKKLTFWEIEFSRSQHPLQELLAAQKSEANVRFGKFVTQNYENWLLDPESAPLLSHGLLQQRLLPELDKGEKIFFILIDNFRYDQWLAIKSLVSDLFTYTEDTCFSILPTATQYARNAIFSGLTPLQLSKRFPGLWVGEGEAEGKNLSEELLLRSLLERFNRKERYSYHKISTNAEGEKLVQNFASLERNELNVVVFNFIDMLSHARTESPMIRELAPDEPAYRSITRSWFRHSPLIGLLKKIAERRGRVLLTTDHGTIRVRHPQKVESEKSVNANLRYKVGRNLTYDPKRVFSITHPEKAGLPSPNISTRYIFALGDDFFVYPNRFNHYVSYYENTFQHGGVSMEEMIVPLVTLQAR</sequence>
<dbReference type="Pfam" id="PF08665">
    <property type="entry name" value="PglZ"/>
    <property type="match status" value="1"/>
</dbReference>
<protein>
    <submittedName>
        <fullName evidence="5">Putative transcriptional regulatory protein YkoG</fullName>
    </submittedName>
</protein>
<dbReference type="KEGG" id="pmuc:ING2E5A_2976"/>
<dbReference type="InterPro" id="IPR001789">
    <property type="entry name" value="Sig_transdc_resp-reg_receiver"/>
</dbReference>
<reference evidence="5 6" key="1">
    <citation type="submission" date="2016-08" db="EMBL/GenBank/DDBJ databases">
        <authorList>
            <person name="Seilhamer J.J."/>
        </authorList>
    </citation>
    <scope>NUCLEOTIDE SEQUENCE [LARGE SCALE GENOMIC DNA]</scope>
    <source>
        <strain evidence="5">ING2-E5A</strain>
    </source>
</reference>
<dbReference type="GO" id="GO:0000160">
    <property type="term" value="P:phosphorelay signal transduction system"/>
    <property type="evidence" value="ECO:0007669"/>
    <property type="project" value="UniProtKB-KW"/>
</dbReference>
<keyword evidence="1 3" id="KW-0597">Phosphoprotein</keyword>
<evidence type="ECO:0000259" key="4">
    <source>
        <dbReference type="PROSITE" id="PS50110"/>
    </source>
</evidence>
<feature type="domain" description="Response regulatory" evidence="4">
    <location>
        <begin position="17"/>
        <end position="131"/>
    </location>
</feature>
<dbReference type="PANTHER" id="PTHR44591:SF14">
    <property type="entry name" value="PROTEIN PILG"/>
    <property type="match status" value="1"/>
</dbReference>